<feature type="compositionally biased region" description="Low complexity" evidence="1">
    <location>
        <begin position="28"/>
        <end position="40"/>
    </location>
</feature>
<evidence type="ECO:0000313" key="3">
    <source>
        <dbReference type="Proteomes" id="UP000799429"/>
    </source>
</evidence>
<protein>
    <recommendedName>
        <fullName evidence="4">SMP domain-containing protein</fullName>
    </recommendedName>
</protein>
<dbReference type="AlphaFoldDB" id="A0A9P4VNG0"/>
<feature type="compositionally biased region" description="Basic and acidic residues" evidence="1">
    <location>
        <begin position="90"/>
        <end position="101"/>
    </location>
</feature>
<evidence type="ECO:0000256" key="1">
    <source>
        <dbReference type="SAM" id="MobiDB-lite"/>
    </source>
</evidence>
<feature type="region of interest" description="Disordered" evidence="1">
    <location>
        <begin position="25"/>
        <end position="47"/>
    </location>
</feature>
<gene>
    <name evidence="2" type="ORF">M501DRAFT_1019037</name>
</gene>
<dbReference type="EMBL" id="MU006104">
    <property type="protein sequence ID" value="KAF2836235.1"/>
    <property type="molecule type" value="Genomic_DNA"/>
</dbReference>
<feature type="compositionally biased region" description="Basic and acidic residues" evidence="1">
    <location>
        <begin position="139"/>
        <end position="160"/>
    </location>
</feature>
<organism evidence="2 3">
    <name type="scientific">Patellaria atrata CBS 101060</name>
    <dbReference type="NCBI Taxonomy" id="1346257"/>
    <lineage>
        <taxon>Eukaryota</taxon>
        <taxon>Fungi</taxon>
        <taxon>Dikarya</taxon>
        <taxon>Ascomycota</taxon>
        <taxon>Pezizomycotina</taxon>
        <taxon>Dothideomycetes</taxon>
        <taxon>Dothideomycetes incertae sedis</taxon>
        <taxon>Patellariales</taxon>
        <taxon>Patellariaceae</taxon>
        <taxon>Patellaria</taxon>
    </lineage>
</organism>
<dbReference type="Proteomes" id="UP000799429">
    <property type="component" value="Unassembled WGS sequence"/>
</dbReference>
<name>A0A9P4VNG0_9PEZI</name>
<feature type="compositionally biased region" description="Basic and acidic residues" evidence="1">
    <location>
        <begin position="62"/>
        <end position="75"/>
    </location>
</feature>
<sequence length="350" mass="37415">MSSENSSSKVPAIIEGVKGLLVNDKKTPAANDNNDAAAKAGTCSGNEQKILLVDEIDKKEQQAKDLEYQKGKPTEPADNTASQADATGDDAVKDLAVKLEQGETPSVDEAHKVQSEEQNAMGGARPPTGSTSAVAQSAVDKEQNFQKTLHEVEEKLEKDPSSVTNEDAARLHNLERRAHGQTATTKGSEVAEIQSKVAKEQNFEAALHQVEDKLQNDPSTVTKEEATRLASLAQRAHGPTAIAKGSEVAEIQSKITKEQNYQEAAAQMLDHINSAPETITTAEAQHLHRLDARAHGINNIQKDGITAKAQSLAAANERDANTANQSSNQNEKGGAQHVENINQTANTESK</sequence>
<feature type="compositionally biased region" description="Polar residues" evidence="1">
    <location>
        <begin position="321"/>
        <end position="331"/>
    </location>
</feature>
<feature type="compositionally biased region" description="Polar residues" evidence="1">
    <location>
        <begin position="339"/>
        <end position="350"/>
    </location>
</feature>
<evidence type="ECO:0008006" key="4">
    <source>
        <dbReference type="Google" id="ProtNLM"/>
    </source>
</evidence>
<dbReference type="OrthoDB" id="2799468at2759"/>
<feature type="region of interest" description="Disordered" evidence="1">
    <location>
        <begin position="62"/>
        <end position="190"/>
    </location>
</feature>
<proteinExistence type="predicted"/>
<comment type="caution">
    <text evidence="2">The sequence shown here is derived from an EMBL/GenBank/DDBJ whole genome shotgun (WGS) entry which is preliminary data.</text>
</comment>
<accession>A0A9P4VNG0</accession>
<reference evidence="2" key="1">
    <citation type="journal article" date="2020" name="Stud. Mycol.">
        <title>101 Dothideomycetes genomes: a test case for predicting lifestyles and emergence of pathogens.</title>
        <authorList>
            <person name="Haridas S."/>
            <person name="Albert R."/>
            <person name="Binder M."/>
            <person name="Bloem J."/>
            <person name="Labutti K."/>
            <person name="Salamov A."/>
            <person name="Andreopoulos B."/>
            <person name="Baker S."/>
            <person name="Barry K."/>
            <person name="Bills G."/>
            <person name="Bluhm B."/>
            <person name="Cannon C."/>
            <person name="Castanera R."/>
            <person name="Culley D."/>
            <person name="Daum C."/>
            <person name="Ezra D."/>
            <person name="Gonzalez J."/>
            <person name="Henrissat B."/>
            <person name="Kuo A."/>
            <person name="Liang C."/>
            <person name="Lipzen A."/>
            <person name="Lutzoni F."/>
            <person name="Magnuson J."/>
            <person name="Mondo S."/>
            <person name="Nolan M."/>
            <person name="Ohm R."/>
            <person name="Pangilinan J."/>
            <person name="Park H.-J."/>
            <person name="Ramirez L."/>
            <person name="Alfaro M."/>
            <person name="Sun H."/>
            <person name="Tritt A."/>
            <person name="Yoshinaga Y."/>
            <person name="Zwiers L.-H."/>
            <person name="Turgeon B."/>
            <person name="Goodwin S."/>
            <person name="Spatafora J."/>
            <person name="Crous P."/>
            <person name="Grigoriev I."/>
        </authorList>
    </citation>
    <scope>NUCLEOTIDE SEQUENCE</scope>
    <source>
        <strain evidence="2">CBS 101060</strain>
    </source>
</reference>
<evidence type="ECO:0000313" key="2">
    <source>
        <dbReference type="EMBL" id="KAF2836235.1"/>
    </source>
</evidence>
<feature type="compositionally biased region" description="Basic and acidic residues" evidence="1">
    <location>
        <begin position="167"/>
        <end position="178"/>
    </location>
</feature>
<keyword evidence="3" id="KW-1185">Reference proteome</keyword>
<feature type="region of interest" description="Disordered" evidence="1">
    <location>
        <begin position="308"/>
        <end position="350"/>
    </location>
</feature>